<gene>
    <name evidence="1" type="ORF">FPOA_13825</name>
</gene>
<reference evidence="1 2" key="1">
    <citation type="submission" date="2016-06" db="EMBL/GenBank/DDBJ databases">
        <title>Living apart together: crosstalk between the core and supernumerary genomes in a fungal plant pathogen.</title>
        <authorList>
            <person name="Vanheule A."/>
            <person name="Audenaert K."/>
            <person name="Warris S."/>
            <person name="Van De Geest H."/>
            <person name="Schijlen E."/>
            <person name="Hofte M."/>
            <person name="De Saeger S."/>
            <person name="Haesaert G."/>
            <person name="Waalwijk C."/>
            <person name="Van Der Lee T."/>
        </authorList>
    </citation>
    <scope>NUCLEOTIDE SEQUENCE [LARGE SCALE GENOMIC DNA]</scope>
    <source>
        <strain evidence="1 2">2516</strain>
    </source>
</reference>
<keyword evidence="2" id="KW-1185">Reference proteome</keyword>
<dbReference type="EMBL" id="LYXU01000162">
    <property type="protein sequence ID" value="OBS15319.1"/>
    <property type="molecule type" value="Genomic_DNA"/>
</dbReference>
<name>A0A1B8A4B4_FUSPO</name>
<dbReference type="Proteomes" id="UP000091967">
    <property type="component" value="Unassembled WGS sequence"/>
</dbReference>
<comment type="caution">
    <text evidence="1">The sequence shown here is derived from an EMBL/GenBank/DDBJ whole genome shotgun (WGS) entry which is preliminary data.</text>
</comment>
<dbReference type="AlphaFoldDB" id="A0A1B8A4B4"/>
<evidence type="ECO:0000313" key="2">
    <source>
        <dbReference type="Proteomes" id="UP000091967"/>
    </source>
</evidence>
<accession>A0A1B8A4B4</accession>
<evidence type="ECO:0000313" key="1">
    <source>
        <dbReference type="EMBL" id="OBS15319.1"/>
    </source>
</evidence>
<sequence length="280" mass="32247">MTNSMLEKLEIDLIRQNGMMRQSISLNRKLYYRVLLGLVSQIRQLASALRSVIEEANLVIEQANKDWRQYVEGVMKEEEQEQEEQEEVEPGRRCTGPELVDWFESEGQVCSIVDGLGSRLRDSDISLSTKTAPTVPGDKPSDCIRSPAAQPLCRDPNPLNSAPMDPVDSDMGQDKDVQGHTWPYVEPLRITRQRCEPVRDGDTVYSGSNMRRRLAMLHYERWYYERLVNEAHVRFLPTIRHQIRELQCVLHDSGVEEDRLRDLLQEQIRLRTPEDPGGCG</sequence>
<proteinExistence type="predicted"/>
<organism evidence="1 2">
    <name type="scientific">Fusarium poae</name>
    <dbReference type="NCBI Taxonomy" id="36050"/>
    <lineage>
        <taxon>Eukaryota</taxon>
        <taxon>Fungi</taxon>
        <taxon>Dikarya</taxon>
        <taxon>Ascomycota</taxon>
        <taxon>Pezizomycotina</taxon>
        <taxon>Sordariomycetes</taxon>
        <taxon>Hypocreomycetidae</taxon>
        <taxon>Hypocreales</taxon>
        <taxon>Nectriaceae</taxon>
        <taxon>Fusarium</taxon>
    </lineage>
</organism>
<protein>
    <submittedName>
        <fullName evidence="1">Uncharacterized protein</fullName>
    </submittedName>
</protein>